<reference evidence="1 2" key="1">
    <citation type="submission" date="2023-12" db="EMBL/GenBank/DDBJ databases">
        <title>Novel species of the genus Arcicella isolated from rivers.</title>
        <authorList>
            <person name="Lu H."/>
        </authorList>
    </citation>
    <scope>NUCLEOTIDE SEQUENCE [LARGE SCALE GENOMIC DNA]</scope>
    <source>
        <strain evidence="1 2">DC2W</strain>
    </source>
</reference>
<protein>
    <submittedName>
        <fullName evidence="1">Uncharacterized protein</fullName>
    </submittedName>
</protein>
<dbReference type="Proteomes" id="UP001303899">
    <property type="component" value="Unassembled WGS sequence"/>
</dbReference>
<evidence type="ECO:0000313" key="2">
    <source>
        <dbReference type="Proteomes" id="UP001303899"/>
    </source>
</evidence>
<dbReference type="RefSeq" id="WP_323327801.1">
    <property type="nucleotide sequence ID" value="NZ_JAYGIL010000008.1"/>
</dbReference>
<organism evidence="1 2">
    <name type="scientific">Arcicella gelida</name>
    <dbReference type="NCBI Taxonomy" id="2984195"/>
    <lineage>
        <taxon>Bacteria</taxon>
        <taxon>Pseudomonadati</taxon>
        <taxon>Bacteroidota</taxon>
        <taxon>Cytophagia</taxon>
        <taxon>Cytophagales</taxon>
        <taxon>Flectobacillaceae</taxon>
        <taxon>Arcicella</taxon>
    </lineage>
</organism>
<gene>
    <name evidence="1" type="ORF">VB776_07980</name>
</gene>
<keyword evidence="2" id="KW-1185">Reference proteome</keyword>
<dbReference type="EMBL" id="JAYGIL010000008">
    <property type="protein sequence ID" value="MEA5402849.1"/>
    <property type="molecule type" value="Genomic_DNA"/>
</dbReference>
<evidence type="ECO:0000313" key="1">
    <source>
        <dbReference type="EMBL" id="MEA5402849.1"/>
    </source>
</evidence>
<sequence>MSELDKLLEGIVVEWKPLGEVGEFIRGRRFVKTDIISEGLPCIHYGEMYMHYGIWADKPKLSMMSFSYFQ</sequence>
<name>A0ABU5S373_9BACT</name>
<proteinExistence type="predicted"/>
<accession>A0ABU5S373</accession>
<dbReference type="SUPFAM" id="SSF116734">
    <property type="entry name" value="DNA methylase specificity domain"/>
    <property type="match status" value="1"/>
</dbReference>
<comment type="caution">
    <text evidence="1">The sequence shown here is derived from an EMBL/GenBank/DDBJ whole genome shotgun (WGS) entry which is preliminary data.</text>
</comment>